<protein>
    <recommendedName>
        <fullName evidence="3">Aconitate hydratase</fullName>
    </recommendedName>
</protein>
<accession>A0ABV2PIK4</accession>
<evidence type="ECO:0000313" key="1">
    <source>
        <dbReference type="EMBL" id="MET4560740.1"/>
    </source>
</evidence>
<dbReference type="InterPro" id="IPR058600">
    <property type="entry name" value="YhjD-like"/>
</dbReference>
<dbReference type="EMBL" id="JBEPSB010000007">
    <property type="protein sequence ID" value="MET4560740.1"/>
    <property type="molecule type" value="Genomic_DNA"/>
</dbReference>
<organism evidence="1 2">
    <name type="scientific">Lysinibacillus parviboronicapiens</name>
    <dbReference type="NCBI Taxonomy" id="436516"/>
    <lineage>
        <taxon>Bacteria</taxon>
        <taxon>Bacillati</taxon>
        <taxon>Bacillota</taxon>
        <taxon>Bacilli</taxon>
        <taxon>Bacillales</taxon>
        <taxon>Bacillaceae</taxon>
        <taxon>Lysinibacillus</taxon>
    </lineage>
</organism>
<evidence type="ECO:0000313" key="2">
    <source>
        <dbReference type="Proteomes" id="UP001549363"/>
    </source>
</evidence>
<proteinExistence type="predicted"/>
<evidence type="ECO:0008006" key="3">
    <source>
        <dbReference type="Google" id="ProtNLM"/>
    </source>
</evidence>
<dbReference type="Proteomes" id="UP001549363">
    <property type="component" value="Unassembled WGS sequence"/>
</dbReference>
<keyword evidence="2" id="KW-1185">Reference proteome</keyword>
<name>A0ABV2PIK4_9BACI</name>
<reference evidence="1 2" key="1">
    <citation type="submission" date="2024-06" db="EMBL/GenBank/DDBJ databases">
        <title>Sorghum-associated microbial communities from plants grown in Nebraska, USA.</title>
        <authorList>
            <person name="Schachtman D."/>
        </authorList>
    </citation>
    <scope>NUCLEOTIDE SEQUENCE [LARGE SCALE GENOMIC DNA]</scope>
    <source>
        <strain evidence="1 2">736</strain>
    </source>
</reference>
<dbReference type="RefSeq" id="WP_354471623.1">
    <property type="nucleotide sequence ID" value="NZ_JBEPSB010000007.1"/>
</dbReference>
<gene>
    <name evidence="1" type="ORF">ABIA69_001884</name>
</gene>
<sequence>MITGEQRKLLHEFVILDLAIQSLQRDYEVIENLKMSKVYLPILDGYLKAIRNDYFNLKRVLASQKITIVKWEKVSEYFSDLTVTSTGNDDVFRYANQALKTQVEELLISKQNK</sequence>
<dbReference type="Pfam" id="PF26325">
    <property type="entry name" value="YhjD"/>
    <property type="match status" value="1"/>
</dbReference>
<comment type="caution">
    <text evidence="1">The sequence shown here is derived from an EMBL/GenBank/DDBJ whole genome shotgun (WGS) entry which is preliminary data.</text>
</comment>